<dbReference type="RefSeq" id="WP_161709049.1">
    <property type="nucleotide sequence ID" value="NZ_JAABLQ010000001.1"/>
</dbReference>
<evidence type="ECO:0000259" key="4">
    <source>
        <dbReference type="Pfam" id="PF00535"/>
    </source>
</evidence>
<evidence type="ECO:0000313" key="6">
    <source>
        <dbReference type="Proteomes" id="UP000586722"/>
    </source>
</evidence>
<accession>A0A7X5F4D0</accession>
<evidence type="ECO:0000256" key="3">
    <source>
        <dbReference type="ARBA" id="ARBA00022679"/>
    </source>
</evidence>
<reference evidence="6" key="1">
    <citation type="submission" date="2020-01" db="EMBL/GenBank/DDBJ databases">
        <authorList>
            <person name="Fang Y."/>
            <person name="Sun R."/>
            <person name="Nie L."/>
            <person name="He J."/>
            <person name="Hao L."/>
            <person name="Wang L."/>
            <person name="Su S."/>
            <person name="Lv E."/>
            <person name="Zhang Z."/>
            <person name="Xie R."/>
            <person name="Liu H."/>
        </authorList>
    </citation>
    <scope>NUCLEOTIDE SEQUENCE [LARGE SCALE GENOMIC DNA]</scope>
    <source>
        <strain evidence="6">XCT-53</strain>
    </source>
</reference>
<dbReference type="GO" id="GO:0016757">
    <property type="term" value="F:glycosyltransferase activity"/>
    <property type="evidence" value="ECO:0007669"/>
    <property type="project" value="UniProtKB-KW"/>
</dbReference>
<dbReference type="CDD" id="cd00761">
    <property type="entry name" value="Glyco_tranf_GTA_type"/>
    <property type="match status" value="1"/>
</dbReference>
<dbReference type="PANTHER" id="PTHR43179">
    <property type="entry name" value="RHAMNOSYLTRANSFERASE WBBL"/>
    <property type="match status" value="1"/>
</dbReference>
<dbReference type="Gene3D" id="3.90.550.10">
    <property type="entry name" value="Spore Coat Polysaccharide Biosynthesis Protein SpsA, Chain A"/>
    <property type="match status" value="1"/>
</dbReference>
<comment type="similarity">
    <text evidence="1">Belongs to the glycosyltransferase 2 family.</text>
</comment>
<comment type="caution">
    <text evidence="5">The sequence shown here is derived from an EMBL/GenBank/DDBJ whole genome shotgun (WGS) entry which is preliminary data.</text>
</comment>
<dbReference type="Proteomes" id="UP000586722">
    <property type="component" value="Unassembled WGS sequence"/>
</dbReference>
<name>A0A7X5F4D0_9HYPH</name>
<keyword evidence="3" id="KW-0808">Transferase</keyword>
<evidence type="ECO:0000313" key="5">
    <source>
        <dbReference type="EMBL" id="NBN79538.1"/>
    </source>
</evidence>
<dbReference type="AlphaFoldDB" id="A0A7X5F4D0"/>
<proteinExistence type="inferred from homology"/>
<dbReference type="InterPro" id="IPR029044">
    <property type="entry name" value="Nucleotide-diphossugar_trans"/>
</dbReference>
<evidence type="ECO:0000256" key="2">
    <source>
        <dbReference type="ARBA" id="ARBA00022676"/>
    </source>
</evidence>
<feature type="domain" description="Glycosyltransferase 2-like" evidence="4">
    <location>
        <begin position="16"/>
        <end position="165"/>
    </location>
</feature>
<sequence length="321" mass="35530">MTATGATPRLRVGMLVCTARRPDMLRACLASLARQVLPADVGAEICVIENDSEPASRSVVDEVARSSLLPVHYALETRRGIPFARNRSLTEALAHGYDWIALIDDDEVAEPDWLAMHLATAQAHAAEVTYGWVRKRFERPAPDWWPPEVMRPDPEGTILPRASTNNVAFSARLIRPDGSGLSYNPVFLNGYEDLDFFERAHAKGHRIVWAPRAVVTEDVPASRVAPERLIALVRASAEAHVQADILKTGYARAAVKYLVKGLRRLVGGAVLLTLARLQQLAGSRRAEHRYYKARLRLARASGNLQGVFGHRPDYYGTIDGR</sequence>
<dbReference type="InterPro" id="IPR001173">
    <property type="entry name" value="Glyco_trans_2-like"/>
</dbReference>
<keyword evidence="6" id="KW-1185">Reference proteome</keyword>
<dbReference type="EMBL" id="JAABLQ010000001">
    <property type="protein sequence ID" value="NBN79538.1"/>
    <property type="molecule type" value="Genomic_DNA"/>
</dbReference>
<organism evidence="5 6">
    <name type="scientific">Pannonibacter tanglangensis</name>
    <dbReference type="NCBI Taxonomy" id="2750084"/>
    <lineage>
        <taxon>Bacteria</taxon>
        <taxon>Pseudomonadati</taxon>
        <taxon>Pseudomonadota</taxon>
        <taxon>Alphaproteobacteria</taxon>
        <taxon>Hyphomicrobiales</taxon>
        <taxon>Stappiaceae</taxon>
        <taxon>Pannonibacter</taxon>
    </lineage>
</organism>
<keyword evidence="2" id="KW-0328">Glycosyltransferase</keyword>
<gene>
    <name evidence="5" type="ORF">GWI72_14775</name>
</gene>
<protein>
    <submittedName>
        <fullName evidence="5">Glycosyltransferase</fullName>
    </submittedName>
</protein>
<dbReference type="PANTHER" id="PTHR43179:SF12">
    <property type="entry name" value="GALACTOFURANOSYLTRANSFERASE GLFT2"/>
    <property type="match status" value="1"/>
</dbReference>
<evidence type="ECO:0000256" key="1">
    <source>
        <dbReference type="ARBA" id="ARBA00006739"/>
    </source>
</evidence>
<dbReference type="Pfam" id="PF00535">
    <property type="entry name" value="Glycos_transf_2"/>
    <property type="match status" value="1"/>
</dbReference>
<dbReference type="SUPFAM" id="SSF53448">
    <property type="entry name" value="Nucleotide-diphospho-sugar transferases"/>
    <property type="match status" value="1"/>
</dbReference>